<accession>A0A812ULD0</accession>
<evidence type="ECO:0000256" key="1">
    <source>
        <dbReference type="SAM" id="MobiDB-lite"/>
    </source>
</evidence>
<organism evidence="2 3">
    <name type="scientific">Symbiodinium natans</name>
    <dbReference type="NCBI Taxonomy" id="878477"/>
    <lineage>
        <taxon>Eukaryota</taxon>
        <taxon>Sar</taxon>
        <taxon>Alveolata</taxon>
        <taxon>Dinophyceae</taxon>
        <taxon>Suessiales</taxon>
        <taxon>Symbiodiniaceae</taxon>
        <taxon>Symbiodinium</taxon>
    </lineage>
</organism>
<proteinExistence type="predicted"/>
<name>A0A812ULD0_9DINO</name>
<dbReference type="EMBL" id="CAJNDS010002716">
    <property type="protein sequence ID" value="CAE7571875.1"/>
    <property type="molecule type" value="Genomic_DNA"/>
</dbReference>
<dbReference type="OrthoDB" id="415134at2759"/>
<dbReference type="AlphaFoldDB" id="A0A812ULD0"/>
<reference evidence="2" key="1">
    <citation type="submission" date="2021-02" db="EMBL/GenBank/DDBJ databases">
        <authorList>
            <person name="Dougan E. K."/>
            <person name="Rhodes N."/>
            <person name="Thang M."/>
            <person name="Chan C."/>
        </authorList>
    </citation>
    <scope>NUCLEOTIDE SEQUENCE</scope>
</reference>
<evidence type="ECO:0000313" key="3">
    <source>
        <dbReference type="Proteomes" id="UP000604046"/>
    </source>
</evidence>
<comment type="caution">
    <text evidence="2">The sequence shown here is derived from an EMBL/GenBank/DDBJ whole genome shotgun (WGS) entry which is preliminary data.</text>
</comment>
<keyword evidence="3" id="KW-1185">Reference proteome</keyword>
<gene>
    <name evidence="2" type="ORF">SNAT2548_LOCUS32589</name>
</gene>
<protein>
    <submittedName>
        <fullName evidence="2">Uncharacterized protein</fullName>
    </submittedName>
</protein>
<evidence type="ECO:0000313" key="2">
    <source>
        <dbReference type="EMBL" id="CAE7571875.1"/>
    </source>
</evidence>
<sequence length="500" mass="55095">MQNAEAAEQLALQLKGLLRDKTMTHDQLASCYSINQGHSLVQKLKEMSLGDHMTLSAFVNHFHEHFEAVGKNQLKAKALATPTSPSSEGSHIPHARRIEGYGSVNAGPGEGGEEPEEQSMRYSDISQSLRNILKEASGPLPLQKLDALFVEKYQTSVSAIAGMSTVEYLQRKESLFEYNSAEQTVTLLEKGATITAGEMDERFVIKEFIQLIESMGPVTYISTICGKFIQRNGISVTSVISSRPLDLFKRHPDSFLVLGAGNVTLKKYESLPEVQRLMEPAPKAHKKAREKVTEDPLEIPDVITEQHVVEEFRRLILADGMDSVYISSLCGRFLQRFKQPVAAIIDSKPAEFLRRHPDIFVMTGGGNVGLREVLGPDAVSVLPPATRTKPTAQVEAGAFHAALTEKDLRDLEHGTLGQEASQAFMAALEVIRSELQEVSFLAVDRVVVGGPAGHGLHPSHGAEIVVFVRQLPFNNFSQWLPHIVETLTSVLLIAFSRTWQ</sequence>
<dbReference type="Proteomes" id="UP000604046">
    <property type="component" value="Unassembled WGS sequence"/>
</dbReference>
<feature type="region of interest" description="Disordered" evidence="1">
    <location>
        <begin position="81"/>
        <end position="123"/>
    </location>
</feature>